<keyword evidence="1 2" id="KW-0238">DNA-binding</keyword>
<evidence type="ECO:0000259" key="3">
    <source>
        <dbReference type="PROSITE" id="PS51900"/>
    </source>
</evidence>
<dbReference type="Proteomes" id="UP001066278">
    <property type="component" value="Unassembled WGS sequence"/>
</dbReference>
<gene>
    <name evidence="4" type="ORF">MOE99_20885</name>
</gene>
<protein>
    <recommendedName>
        <fullName evidence="3">Core-binding (CB) domain-containing protein</fullName>
    </recommendedName>
</protein>
<dbReference type="GO" id="GO:0003677">
    <property type="term" value="F:DNA binding"/>
    <property type="evidence" value="ECO:0007669"/>
    <property type="project" value="UniProtKB-UniRule"/>
</dbReference>
<dbReference type="Gene3D" id="1.10.150.130">
    <property type="match status" value="1"/>
</dbReference>
<name>A0A9Q4EZ29_9BACI</name>
<dbReference type="RefSeq" id="WP_268285805.1">
    <property type="nucleotide sequence ID" value="NZ_JALAJJ010000041.1"/>
</dbReference>
<evidence type="ECO:0000256" key="1">
    <source>
        <dbReference type="ARBA" id="ARBA00023125"/>
    </source>
</evidence>
<dbReference type="InterPro" id="IPR010998">
    <property type="entry name" value="Integrase_recombinase_N"/>
</dbReference>
<evidence type="ECO:0000313" key="4">
    <source>
        <dbReference type="EMBL" id="MCY9231763.1"/>
    </source>
</evidence>
<dbReference type="EMBL" id="JALAXJ010000038">
    <property type="protein sequence ID" value="MCY9231763.1"/>
    <property type="molecule type" value="Genomic_DNA"/>
</dbReference>
<comment type="caution">
    <text evidence="4">The sequence shown here is derived from an EMBL/GenBank/DDBJ whole genome shotgun (WGS) entry which is preliminary data.</text>
</comment>
<dbReference type="AlphaFoldDB" id="A0A9Q4EZ29"/>
<feature type="domain" description="Core-binding (CB)" evidence="3">
    <location>
        <begin position="24"/>
        <end position="133"/>
    </location>
</feature>
<proteinExistence type="predicted"/>
<sequence>MVNRYYCVKCPKTIKSSYELLVFDQKNDPFMPLTEYYADCVKRYSVNTAKSYLNRLIEFFTWVGVASINQLLEMKWDSNPEMVRVAVEYYLMDKLGCKVAAEDSYLYVNLTSKSPLTVKSFLSATKSFYKFACRARLYKF</sequence>
<dbReference type="InterPro" id="IPR044068">
    <property type="entry name" value="CB"/>
</dbReference>
<evidence type="ECO:0000256" key="2">
    <source>
        <dbReference type="PROSITE-ProRule" id="PRU01248"/>
    </source>
</evidence>
<accession>A0A9Q4EZ29</accession>
<organism evidence="4 5">
    <name type="scientific">Bacillus inaquosorum</name>
    <dbReference type="NCBI Taxonomy" id="483913"/>
    <lineage>
        <taxon>Bacteria</taxon>
        <taxon>Bacillati</taxon>
        <taxon>Bacillota</taxon>
        <taxon>Bacilli</taxon>
        <taxon>Bacillales</taxon>
        <taxon>Bacillaceae</taxon>
        <taxon>Bacillus</taxon>
    </lineage>
</organism>
<dbReference type="PROSITE" id="PS51900">
    <property type="entry name" value="CB"/>
    <property type="match status" value="1"/>
</dbReference>
<reference evidence="4" key="1">
    <citation type="submission" date="2022-02" db="EMBL/GenBank/DDBJ databases">
        <title>Crop Bioprotection Bacillus Genome Sequencing.</title>
        <authorList>
            <person name="Dunlap C."/>
        </authorList>
    </citation>
    <scope>NUCLEOTIDE SEQUENCE</scope>
    <source>
        <strain evidence="4">T20C13</strain>
    </source>
</reference>
<evidence type="ECO:0000313" key="5">
    <source>
        <dbReference type="Proteomes" id="UP001066278"/>
    </source>
</evidence>